<accession>A0A4Y9ZBW3</accession>
<feature type="region of interest" description="Disordered" evidence="1">
    <location>
        <begin position="1"/>
        <end position="22"/>
    </location>
</feature>
<evidence type="ECO:0000256" key="1">
    <source>
        <dbReference type="SAM" id="MobiDB-lite"/>
    </source>
</evidence>
<evidence type="ECO:0000313" key="3">
    <source>
        <dbReference type="Proteomes" id="UP000298327"/>
    </source>
</evidence>
<feature type="region of interest" description="Disordered" evidence="1">
    <location>
        <begin position="54"/>
        <end position="171"/>
    </location>
</feature>
<gene>
    <name evidence="2" type="ORF">EVG20_g1722</name>
</gene>
<protein>
    <submittedName>
        <fullName evidence="2">Uncharacterized protein</fullName>
    </submittedName>
</protein>
<feature type="compositionally biased region" description="Polar residues" evidence="1">
    <location>
        <begin position="154"/>
        <end position="164"/>
    </location>
</feature>
<sequence>MAPSLRSSTHPSPLPMRKKEPTLASVSSIVATGSRAVSSLSDTTSSLKAASLFRKSAKHDGQPSWSLATVSSRKRSRQETSDENADTLPDRKPRVRQRLISKASVETIREKKSSRQAAEVVSQSSQPFRNSLSRQSSTRTLRGEDSTGPKPLARSSSVNMTDSAPRTCGASELSASASLTGRPFWTKRRILWNRRALRRIHPPAI</sequence>
<evidence type="ECO:0000313" key="2">
    <source>
        <dbReference type="EMBL" id="TFY71291.1"/>
    </source>
</evidence>
<comment type="caution">
    <text evidence="2">The sequence shown here is derived from an EMBL/GenBank/DDBJ whole genome shotgun (WGS) entry which is preliminary data.</text>
</comment>
<name>A0A4Y9ZBW3_9AGAM</name>
<keyword evidence="3" id="KW-1185">Reference proteome</keyword>
<proteinExistence type="predicted"/>
<dbReference type="AlphaFoldDB" id="A0A4Y9ZBW3"/>
<dbReference type="EMBL" id="SEOQ01000058">
    <property type="protein sequence ID" value="TFY71291.1"/>
    <property type="molecule type" value="Genomic_DNA"/>
</dbReference>
<dbReference type="Proteomes" id="UP000298327">
    <property type="component" value="Unassembled WGS sequence"/>
</dbReference>
<feature type="compositionally biased region" description="Low complexity" evidence="1">
    <location>
        <begin position="129"/>
        <end position="140"/>
    </location>
</feature>
<feature type="compositionally biased region" description="Polar residues" evidence="1">
    <location>
        <begin position="1"/>
        <end position="11"/>
    </location>
</feature>
<reference evidence="2 3" key="1">
    <citation type="submission" date="2019-02" db="EMBL/GenBank/DDBJ databases">
        <title>Genome sequencing of the rare red list fungi Dentipellis fragilis.</title>
        <authorList>
            <person name="Buettner E."/>
            <person name="Kellner H."/>
        </authorList>
    </citation>
    <scope>NUCLEOTIDE SEQUENCE [LARGE SCALE GENOMIC DNA]</scope>
    <source>
        <strain evidence="2 3">DSM 105465</strain>
    </source>
</reference>
<organism evidence="2 3">
    <name type="scientific">Dentipellis fragilis</name>
    <dbReference type="NCBI Taxonomy" id="205917"/>
    <lineage>
        <taxon>Eukaryota</taxon>
        <taxon>Fungi</taxon>
        <taxon>Dikarya</taxon>
        <taxon>Basidiomycota</taxon>
        <taxon>Agaricomycotina</taxon>
        <taxon>Agaricomycetes</taxon>
        <taxon>Russulales</taxon>
        <taxon>Hericiaceae</taxon>
        <taxon>Dentipellis</taxon>
    </lineage>
</organism>